<keyword evidence="12" id="KW-1185">Reference proteome</keyword>
<dbReference type="GO" id="GO:0046872">
    <property type="term" value="F:metal ion binding"/>
    <property type="evidence" value="ECO:0007669"/>
    <property type="project" value="UniProtKB-KW"/>
</dbReference>
<dbReference type="InterPro" id="IPR035435">
    <property type="entry name" value="DPH1/DPH2_euk_archaea"/>
</dbReference>
<comment type="pathway">
    <text evidence="2 10">Protein modification; peptidyl-diphthamide biosynthesis.</text>
</comment>
<evidence type="ECO:0000256" key="6">
    <source>
        <dbReference type="ARBA" id="ARBA00022723"/>
    </source>
</evidence>
<reference evidence="11" key="1">
    <citation type="submission" date="2009-10" db="EMBL/GenBank/DDBJ databases">
        <title>Complete sequence of chromosome of Methanocaldococcus vulcanius M7.</title>
        <authorList>
            <consortium name="US DOE Joint Genome Institute"/>
            <person name="Lucas S."/>
            <person name="Copeland A."/>
            <person name="Lapidus A."/>
            <person name="Glavina del Rio T."/>
            <person name="Dalin E."/>
            <person name="Tice H."/>
            <person name="Bruce D."/>
            <person name="Goodwin L."/>
            <person name="Pitluck S."/>
            <person name="Lcollab F.I."/>
            <person name="Brettin T."/>
            <person name="Detter J.C."/>
            <person name="Han C."/>
            <person name="Tapia R."/>
            <person name="Kuske C.R."/>
            <person name="Schmutz J."/>
            <person name="Larimer F."/>
            <person name="Land M."/>
            <person name="Hauser L."/>
            <person name="Kyrpides N."/>
            <person name="Ovchinikova G."/>
            <person name="Sieprawska-Lupa M."/>
            <person name="Whitman W.B."/>
            <person name="Woyke T."/>
        </authorList>
    </citation>
    <scope>NUCLEOTIDE SEQUENCE [LARGE SCALE GENOMIC DNA]</scope>
    <source>
        <strain evidence="11">M7</strain>
    </source>
</reference>
<keyword evidence="4 10" id="KW-0808">Transferase</keyword>
<evidence type="ECO:0000256" key="8">
    <source>
        <dbReference type="ARBA" id="ARBA00023014"/>
    </source>
</evidence>
<comment type="function">
    <text evidence="10">Catalyzes the first step of diphthamide biosynthesis, i.e. the transfer of the 3-amino-3-carboxypropyl group from S-adenosyl-L-methionine (SAM) to the C2 position of the imidazole ring of the target histidine residue in translation elongation factor 2 (EF-2).</text>
</comment>
<dbReference type="SFLD" id="SFLDS00032">
    <property type="entry name" value="Radical_SAM_3-amino-3-carboxyp"/>
    <property type="match status" value="1"/>
</dbReference>
<dbReference type="Gene3D" id="3.40.50.11850">
    <property type="entry name" value="Diphthamide synthesis DPH1/DPH2 domain 2"/>
    <property type="match status" value="1"/>
</dbReference>
<accession>C9RER8</accession>
<dbReference type="GO" id="GO:0017183">
    <property type="term" value="P:protein histidyl modification to diphthamide"/>
    <property type="evidence" value="ECO:0007669"/>
    <property type="project" value="UniProtKB-UniRule"/>
</dbReference>
<dbReference type="InterPro" id="IPR042265">
    <property type="entry name" value="DPH1/DPH2_3"/>
</dbReference>
<dbReference type="HOGENOM" id="CLU_037146_0_0_2"/>
<dbReference type="InterPro" id="IPR016435">
    <property type="entry name" value="DPH1/DPH2"/>
</dbReference>
<proteinExistence type="inferred from homology"/>
<comment type="similarity">
    <text evidence="10">Belongs to the DPH1/DPH2 family.</text>
</comment>
<evidence type="ECO:0000313" key="11">
    <source>
        <dbReference type="EMBL" id="ACX72070.1"/>
    </source>
</evidence>
<dbReference type="AlphaFoldDB" id="C9RER8"/>
<name>C9RER8_METVM</name>
<evidence type="ECO:0000256" key="4">
    <source>
        <dbReference type="ARBA" id="ARBA00022679"/>
    </source>
</evidence>
<dbReference type="KEGG" id="mvu:Metvu_0203"/>
<dbReference type="GO" id="GO:0090560">
    <property type="term" value="F:2-(3-amino-3-carboxypropyl)histidine synthase activity"/>
    <property type="evidence" value="ECO:0007669"/>
    <property type="project" value="UniProtKB-UniRule"/>
</dbReference>
<keyword evidence="5 10" id="KW-0949">S-adenosyl-L-methionine</keyword>
<dbReference type="Proteomes" id="UP000002063">
    <property type="component" value="Chromosome"/>
</dbReference>
<dbReference type="NCBIfam" id="TIGR03682">
    <property type="entry name" value="arCOG04112"/>
    <property type="match status" value="1"/>
</dbReference>
<evidence type="ECO:0000313" key="12">
    <source>
        <dbReference type="Proteomes" id="UP000002063"/>
    </source>
</evidence>
<dbReference type="UniPathway" id="UPA00559"/>
<evidence type="ECO:0000256" key="1">
    <source>
        <dbReference type="ARBA" id="ARBA00001966"/>
    </source>
</evidence>
<evidence type="ECO:0000256" key="9">
    <source>
        <dbReference type="ARBA" id="ARBA00048403"/>
    </source>
</evidence>
<dbReference type="GO" id="GO:0051539">
    <property type="term" value="F:4 iron, 4 sulfur cluster binding"/>
    <property type="evidence" value="ECO:0007669"/>
    <property type="project" value="UniProtKB-UniRule"/>
</dbReference>
<dbReference type="EMBL" id="CP001787">
    <property type="protein sequence ID" value="ACX72070.1"/>
    <property type="molecule type" value="Genomic_DNA"/>
</dbReference>
<gene>
    <name evidence="11" type="ordered locus">Metvu_0203</name>
</gene>
<dbReference type="PANTHER" id="PTHR10762">
    <property type="entry name" value="DIPHTHAMIDE BIOSYNTHESIS PROTEIN"/>
    <property type="match status" value="1"/>
</dbReference>
<sequence>MKYLFDLETERVIKTIEEILNKKKTEKNNESVKVVFQAPEGLKLAVEKEIEKMEEYFKGEDVEFYLWGNSCFGACDLIDDHVEKLNIDLIVHYGHERLSYAIPKLKTLFIPAYHIFSREEKKDILDKLNEFIKNLEKEGRHVSIATTIQYKELLKDLNPSIILGCRGNIKEGTVILYVGTGRFHPLMLSYKYQKEVFIFNPVSKCFDKIVEEEIKRFIKKRIASISKLMLKHPKKVGVVLSTKKGQCRKKVFKEIITLLKDNNIPYLPILMDNISPELLFYDVDCYIIVACPRIVLDDHILYKKPIYTPEEFKLFLQNRLEYQFDEIKESDFY</sequence>
<keyword evidence="6 10" id="KW-0479">Metal-binding</keyword>
<dbReference type="NCBIfam" id="TIGR00322">
    <property type="entry name" value="diphth2_R"/>
    <property type="match status" value="1"/>
</dbReference>
<dbReference type="Pfam" id="PF01866">
    <property type="entry name" value="Diphthamide_syn"/>
    <property type="match status" value="1"/>
</dbReference>
<dbReference type="InterPro" id="IPR042264">
    <property type="entry name" value="DPH1/DPH2_2"/>
</dbReference>
<dbReference type="STRING" id="579137.Metvu_0203"/>
<evidence type="ECO:0000256" key="10">
    <source>
        <dbReference type="PIRNR" id="PIRNR004967"/>
    </source>
</evidence>
<keyword evidence="7 10" id="KW-0408">Iron</keyword>
<dbReference type="InterPro" id="IPR022428">
    <property type="entry name" value="Dph2_arc"/>
</dbReference>
<evidence type="ECO:0000256" key="2">
    <source>
        <dbReference type="ARBA" id="ARBA00005156"/>
    </source>
</evidence>
<dbReference type="PANTHER" id="PTHR10762:SF1">
    <property type="entry name" value="2-(3-AMINO-3-CARBOXYPROPYL)HISTIDINE SYNTHASE SUBUNIT 1"/>
    <property type="match status" value="1"/>
</dbReference>
<protein>
    <recommendedName>
        <fullName evidence="3 10">2-(3-amino-3-carboxypropyl)histidine synthase</fullName>
        <ecNumber evidence="3 10">2.5.1.108</ecNumber>
    </recommendedName>
</protein>
<dbReference type="Gene3D" id="3.40.50.11840">
    <property type="entry name" value="Diphthamide synthesis DPH1/DPH2 domain 1"/>
    <property type="match status" value="1"/>
</dbReference>
<dbReference type="InterPro" id="IPR042263">
    <property type="entry name" value="DPH1/DPH2_1"/>
</dbReference>
<comment type="catalytic activity">
    <reaction evidence="9 10">
        <text>L-histidyl-[translation elongation factor 2] + S-adenosyl-L-methionine = 2-[(3S)-amino-3-carboxypropyl]-L-histidyl-[translation elongation factor 2] + S-methyl-5'-thioadenosine + H(+)</text>
        <dbReference type="Rhea" id="RHEA:36783"/>
        <dbReference type="Rhea" id="RHEA-COMP:9748"/>
        <dbReference type="Rhea" id="RHEA-COMP:9749"/>
        <dbReference type="ChEBI" id="CHEBI:15378"/>
        <dbReference type="ChEBI" id="CHEBI:17509"/>
        <dbReference type="ChEBI" id="CHEBI:29979"/>
        <dbReference type="ChEBI" id="CHEBI:59789"/>
        <dbReference type="ChEBI" id="CHEBI:73995"/>
        <dbReference type="EC" id="2.5.1.108"/>
    </reaction>
</comment>
<comment type="cofactor">
    <cofactor evidence="1 10">
        <name>[4Fe-4S] cluster</name>
        <dbReference type="ChEBI" id="CHEBI:49883"/>
    </cofactor>
</comment>
<evidence type="ECO:0000256" key="3">
    <source>
        <dbReference type="ARBA" id="ARBA00012221"/>
    </source>
</evidence>
<keyword evidence="8 10" id="KW-0411">Iron-sulfur</keyword>
<dbReference type="Gene3D" id="3.40.50.11860">
    <property type="entry name" value="Diphthamide synthesis DPH1/DPH2 domain 3"/>
    <property type="match status" value="1"/>
</dbReference>
<dbReference type="EC" id="2.5.1.108" evidence="3 10"/>
<keyword evidence="10" id="KW-0004">4Fe-4S</keyword>
<evidence type="ECO:0000256" key="5">
    <source>
        <dbReference type="ARBA" id="ARBA00022691"/>
    </source>
</evidence>
<organism evidence="11 12">
    <name type="scientific">Methanocaldococcus vulcanius (strain ATCC 700851 / DSM 12094 / M7)</name>
    <name type="common">Methanococcus vulcanius</name>
    <dbReference type="NCBI Taxonomy" id="579137"/>
    <lineage>
        <taxon>Archaea</taxon>
        <taxon>Methanobacteriati</taxon>
        <taxon>Methanobacteriota</taxon>
        <taxon>Methanomada group</taxon>
        <taxon>Methanococci</taxon>
        <taxon>Methanococcales</taxon>
        <taxon>Methanocaldococcaceae</taxon>
        <taxon>Methanocaldococcus</taxon>
    </lineage>
</organism>
<dbReference type="eggNOG" id="arCOG04112">
    <property type="taxonomic scope" value="Archaea"/>
</dbReference>
<evidence type="ECO:0000256" key="7">
    <source>
        <dbReference type="ARBA" id="ARBA00023004"/>
    </source>
</evidence>
<dbReference type="PIRSF" id="PIRSF004967">
    <property type="entry name" value="DPH1"/>
    <property type="match status" value="1"/>
</dbReference>